<dbReference type="Proteomes" id="UP000460287">
    <property type="component" value="Unassembled WGS sequence"/>
</dbReference>
<evidence type="ECO:0000256" key="4">
    <source>
        <dbReference type="ARBA" id="ARBA00022989"/>
    </source>
</evidence>
<evidence type="ECO:0000313" key="8">
    <source>
        <dbReference type="Proteomes" id="UP000460287"/>
    </source>
</evidence>
<protein>
    <submittedName>
        <fullName evidence="7">Sporulation integral membrane protein YtvI</fullName>
    </submittedName>
</protein>
<feature type="transmembrane region" description="Helical" evidence="6">
    <location>
        <begin position="285"/>
        <end position="305"/>
    </location>
</feature>
<comment type="subcellular location">
    <subcellularLocation>
        <location evidence="1">Membrane</location>
        <topology evidence="1">Multi-pass membrane protein</topology>
    </subcellularLocation>
</comment>
<sequence length="356" mass="40832">MEQNIESKLARYSSFFIIYTLIFYIFVSTLKYTLPFVFAFCIALLLKKPTKVLMHKFNISLTIASLITSLSFWAVIILLNVLLFSLMIDELFILAKRVQLFFSSDYNNLNSLMSKAQNNLLKMNIDPIILNYLKDSLLSSFKDIAGNIMSLSTAALQFIINILKYIPYIFMLIIFTIISTYFITKELIIRSSKSLISSRNFRASYSNTISQVSNSSKKMLSRYILSYCFLILMSFSITFFGLVILRIRYSLLLSILCSILDLLPVVGMPFVYIPLCIFYFLSDDYFTAIGLIILYFIVFISRQILEPKVVSSTLNIHPLAILISIFIGLEAGGIRGMIYMIFLVISYTILKQCNIL</sequence>
<keyword evidence="8" id="KW-1185">Reference proteome</keyword>
<feature type="transmembrane region" description="Helical" evidence="6">
    <location>
        <begin position="66"/>
        <end position="88"/>
    </location>
</feature>
<feature type="transmembrane region" description="Helical" evidence="6">
    <location>
        <begin position="21"/>
        <end position="46"/>
    </location>
</feature>
<dbReference type="AlphaFoldDB" id="A0A7X2T1H6"/>
<feature type="transmembrane region" description="Helical" evidence="6">
    <location>
        <begin position="251"/>
        <end position="273"/>
    </location>
</feature>
<evidence type="ECO:0000256" key="6">
    <source>
        <dbReference type="SAM" id="Phobius"/>
    </source>
</evidence>
<comment type="similarity">
    <text evidence="2">Belongs to the autoinducer-2 exporter (AI-2E) (TC 2.A.86) family.</text>
</comment>
<feature type="transmembrane region" description="Helical" evidence="6">
    <location>
        <begin position="166"/>
        <end position="184"/>
    </location>
</feature>
<name>A0A7X2T1H6_9CLOT</name>
<organism evidence="7 8">
    <name type="scientific">Inconstantimicrobium porci</name>
    <dbReference type="NCBI Taxonomy" id="2652291"/>
    <lineage>
        <taxon>Bacteria</taxon>
        <taxon>Bacillati</taxon>
        <taxon>Bacillota</taxon>
        <taxon>Clostridia</taxon>
        <taxon>Eubacteriales</taxon>
        <taxon>Clostridiaceae</taxon>
        <taxon>Inconstantimicrobium</taxon>
    </lineage>
</organism>
<dbReference type="EMBL" id="VULX01000013">
    <property type="protein sequence ID" value="MSR91666.1"/>
    <property type="molecule type" value="Genomic_DNA"/>
</dbReference>
<dbReference type="PANTHER" id="PTHR21716">
    <property type="entry name" value="TRANSMEMBRANE PROTEIN"/>
    <property type="match status" value="1"/>
</dbReference>
<evidence type="ECO:0000313" key="7">
    <source>
        <dbReference type="EMBL" id="MSR91666.1"/>
    </source>
</evidence>
<feature type="transmembrane region" description="Helical" evidence="6">
    <location>
        <begin position="224"/>
        <end position="245"/>
    </location>
</feature>
<evidence type="ECO:0000256" key="3">
    <source>
        <dbReference type="ARBA" id="ARBA00022692"/>
    </source>
</evidence>
<gene>
    <name evidence="7" type="primary">ytvI</name>
    <name evidence="7" type="ORF">FYJ33_09705</name>
</gene>
<dbReference type="GO" id="GO:0055085">
    <property type="term" value="P:transmembrane transport"/>
    <property type="evidence" value="ECO:0007669"/>
    <property type="project" value="TreeGrafter"/>
</dbReference>
<accession>A0A7X2T1H6</accession>
<dbReference type="InterPro" id="IPR014227">
    <property type="entry name" value="YtvI-like"/>
</dbReference>
<dbReference type="GO" id="GO:0016020">
    <property type="term" value="C:membrane"/>
    <property type="evidence" value="ECO:0007669"/>
    <property type="project" value="UniProtKB-SubCell"/>
</dbReference>
<evidence type="ECO:0000256" key="2">
    <source>
        <dbReference type="ARBA" id="ARBA00009773"/>
    </source>
</evidence>
<evidence type="ECO:0000256" key="5">
    <source>
        <dbReference type="ARBA" id="ARBA00023136"/>
    </source>
</evidence>
<dbReference type="RefSeq" id="WP_154531562.1">
    <property type="nucleotide sequence ID" value="NZ_JAQXTV010000164.1"/>
</dbReference>
<feature type="transmembrane region" description="Helical" evidence="6">
    <location>
        <begin position="317"/>
        <end position="350"/>
    </location>
</feature>
<dbReference type="NCBIfam" id="TIGR02872">
    <property type="entry name" value="spore_ytvI"/>
    <property type="match status" value="1"/>
</dbReference>
<dbReference type="PANTHER" id="PTHR21716:SF68">
    <property type="entry name" value="TRANSPORT PROTEIN YTVI-RELATED"/>
    <property type="match status" value="1"/>
</dbReference>
<dbReference type="InterPro" id="IPR002549">
    <property type="entry name" value="AI-2E-like"/>
</dbReference>
<keyword evidence="3 6" id="KW-0812">Transmembrane</keyword>
<comment type="caution">
    <text evidence="7">The sequence shown here is derived from an EMBL/GenBank/DDBJ whole genome shotgun (WGS) entry which is preliminary data.</text>
</comment>
<reference evidence="7 8" key="1">
    <citation type="submission" date="2019-08" db="EMBL/GenBank/DDBJ databases">
        <title>In-depth cultivation of the pig gut microbiome towards novel bacterial diversity and tailored functional studies.</title>
        <authorList>
            <person name="Wylensek D."/>
            <person name="Hitch T.C.A."/>
            <person name="Clavel T."/>
        </authorList>
    </citation>
    <scope>NUCLEOTIDE SEQUENCE [LARGE SCALE GENOMIC DNA]</scope>
    <source>
        <strain evidence="7 8">WCA-383-APC-5B</strain>
    </source>
</reference>
<proteinExistence type="inferred from homology"/>
<dbReference type="Pfam" id="PF01594">
    <property type="entry name" value="AI-2E_transport"/>
    <property type="match status" value="1"/>
</dbReference>
<evidence type="ECO:0000256" key="1">
    <source>
        <dbReference type="ARBA" id="ARBA00004141"/>
    </source>
</evidence>
<keyword evidence="5 6" id="KW-0472">Membrane</keyword>
<keyword evidence="4 6" id="KW-1133">Transmembrane helix</keyword>